<sequence length="135" mass="15074">MNWRQFRNLDKFNGKYGDQETQYPADFLEGCQRTHLRHSMRPEAEVARVPGISTLLRRSDHSMAIPRAPKRDTIEVFGTRLSFTVLMKSFGSMVGLGISNVSGGMTTNGRAKGGQMNSNNTFSLVDARYAKSPTN</sequence>
<name>A0A067STE4_GALM3</name>
<dbReference type="HOGENOM" id="CLU_1885921_0_0_1"/>
<dbReference type="EMBL" id="KL142386">
    <property type="protein sequence ID" value="KDR73337.1"/>
    <property type="molecule type" value="Genomic_DNA"/>
</dbReference>
<accession>A0A067STE4</accession>
<gene>
    <name evidence="1" type="ORF">GALMADRAFT_251965</name>
</gene>
<dbReference type="Proteomes" id="UP000027222">
    <property type="component" value="Unassembled WGS sequence"/>
</dbReference>
<organism evidence="1 2">
    <name type="scientific">Galerina marginata (strain CBS 339.88)</name>
    <dbReference type="NCBI Taxonomy" id="685588"/>
    <lineage>
        <taxon>Eukaryota</taxon>
        <taxon>Fungi</taxon>
        <taxon>Dikarya</taxon>
        <taxon>Basidiomycota</taxon>
        <taxon>Agaricomycotina</taxon>
        <taxon>Agaricomycetes</taxon>
        <taxon>Agaricomycetidae</taxon>
        <taxon>Agaricales</taxon>
        <taxon>Agaricineae</taxon>
        <taxon>Strophariaceae</taxon>
        <taxon>Galerina</taxon>
    </lineage>
</organism>
<dbReference type="AlphaFoldDB" id="A0A067STE4"/>
<reference evidence="2" key="1">
    <citation type="journal article" date="2014" name="Proc. Natl. Acad. Sci. U.S.A.">
        <title>Extensive sampling of basidiomycete genomes demonstrates inadequacy of the white-rot/brown-rot paradigm for wood decay fungi.</title>
        <authorList>
            <person name="Riley R."/>
            <person name="Salamov A.A."/>
            <person name="Brown D.W."/>
            <person name="Nagy L.G."/>
            <person name="Floudas D."/>
            <person name="Held B.W."/>
            <person name="Levasseur A."/>
            <person name="Lombard V."/>
            <person name="Morin E."/>
            <person name="Otillar R."/>
            <person name="Lindquist E.A."/>
            <person name="Sun H."/>
            <person name="LaButti K.M."/>
            <person name="Schmutz J."/>
            <person name="Jabbour D."/>
            <person name="Luo H."/>
            <person name="Baker S.E."/>
            <person name="Pisabarro A.G."/>
            <person name="Walton J.D."/>
            <person name="Blanchette R.A."/>
            <person name="Henrissat B."/>
            <person name="Martin F."/>
            <person name="Cullen D."/>
            <person name="Hibbett D.S."/>
            <person name="Grigoriev I.V."/>
        </authorList>
    </citation>
    <scope>NUCLEOTIDE SEQUENCE [LARGE SCALE GENOMIC DNA]</scope>
    <source>
        <strain evidence="2">CBS 339.88</strain>
    </source>
</reference>
<keyword evidence="2" id="KW-1185">Reference proteome</keyword>
<proteinExistence type="predicted"/>
<evidence type="ECO:0000313" key="1">
    <source>
        <dbReference type="EMBL" id="KDR73337.1"/>
    </source>
</evidence>
<evidence type="ECO:0000313" key="2">
    <source>
        <dbReference type="Proteomes" id="UP000027222"/>
    </source>
</evidence>
<protein>
    <submittedName>
        <fullName evidence="1">Uncharacterized protein</fullName>
    </submittedName>
</protein>